<evidence type="ECO:0000313" key="4">
    <source>
        <dbReference type="Proteomes" id="UP000624325"/>
    </source>
</evidence>
<dbReference type="RefSeq" id="WP_203700713.1">
    <property type="nucleotide sequence ID" value="NZ_BAAALU010000005.1"/>
</dbReference>
<comment type="caution">
    <text evidence="3">The sequence shown here is derived from an EMBL/GenBank/DDBJ whole genome shotgun (WGS) entry which is preliminary data.</text>
</comment>
<gene>
    <name evidence="3" type="ORF">Air01nite_11090</name>
</gene>
<organism evidence="3 4">
    <name type="scientific">Asanoa iriomotensis</name>
    <dbReference type="NCBI Taxonomy" id="234613"/>
    <lineage>
        <taxon>Bacteria</taxon>
        <taxon>Bacillati</taxon>
        <taxon>Actinomycetota</taxon>
        <taxon>Actinomycetes</taxon>
        <taxon>Micromonosporales</taxon>
        <taxon>Micromonosporaceae</taxon>
        <taxon>Asanoa</taxon>
    </lineage>
</organism>
<dbReference type="PROSITE" id="PS51257">
    <property type="entry name" value="PROKAR_LIPOPROTEIN"/>
    <property type="match status" value="1"/>
</dbReference>
<reference evidence="3 4" key="1">
    <citation type="submission" date="2021-01" db="EMBL/GenBank/DDBJ databases">
        <title>Whole genome shotgun sequence of Asanoa iriomotensis NBRC 100142.</title>
        <authorList>
            <person name="Komaki H."/>
            <person name="Tamura T."/>
        </authorList>
    </citation>
    <scope>NUCLEOTIDE SEQUENCE [LARGE SCALE GENOMIC DNA]</scope>
    <source>
        <strain evidence="3 4">NBRC 100142</strain>
    </source>
</reference>
<feature type="compositionally biased region" description="Low complexity" evidence="1">
    <location>
        <begin position="76"/>
        <end position="87"/>
    </location>
</feature>
<keyword evidence="4" id="KW-1185">Reference proteome</keyword>
<evidence type="ECO:0000256" key="1">
    <source>
        <dbReference type="SAM" id="MobiDB-lite"/>
    </source>
</evidence>
<proteinExistence type="predicted"/>
<feature type="chain" id="PRO_5046730014" evidence="2">
    <location>
        <begin position="19"/>
        <end position="188"/>
    </location>
</feature>
<dbReference type="Proteomes" id="UP000624325">
    <property type="component" value="Unassembled WGS sequence"/>
</dbReference>
<keyword evidence="2" id="KW-0732">Signal</keyword>
<name>A0ABQ4BWV0_9ACTN</name>
<protein>
    <submittedName>
        <fullName evidence="3">Uncharacterized protein</fullName>
    </submittedName>
</protein>
<feature type="signal peptide" evidence="2">
    <location>
        <begin position="1"/>
        <end position="18"/>
    </location>
</feature>
<dbReference type="EMBL" id="BONC01000005">
    <property type="protein sequence ID" value="GIF55014.1"/>
    <property type="molecule type" value="Genomic_DNA"/>
</dbReference>
<sequence>MAGKKLLAATMVAAMALAGCGKPFGGRVVYEGDYPSYETVADLMAKADLVIEATVAEPRVDVLYPSGDGGTDPRADPQAGAPEAAPPADSGIVITVWSAAVTRVHKGTPGLLVDVQQMGGERDGVVYEQPSAVHFEDGATYLLFLATFPDAPAALLNPYQAVYLVEQHGYRTLGDNRLRVSIADLEGR</sequence>
<evidence type="ECO:0000313" key="3">
    <source>
        <dbReference type="EMBL" id="GIF55014.1"/>
    </source>
</evidence>
<feature type="region of interest" description="Disordered" evidence="1">
    <location>
        <begin position="62"/>
        <end position="87"/>
    </location>
</feature>
<accession>A0ABQ4BWV0</accession>
<evidence type="ECO:0000256" key="2">
    <source>
        <dbReference type="SAM" id="SignalP"/>
    </source>
</evidence>